<organism evidence="1 2">
    <name type="scientific">Halorutilus salinus</name>
    <dbReference type="NCBI Taxonomy" id="2487751"/>
    <lineage>
        <taxon>Archaea</taxon>
        <taxon>Methanobacteriati</taxon>
        <taxon>Methanobacteriota</taxon>
        <taxon>Stenosarchaea group</taxon>
        <taxon>Halobacteria</taxon>
        <taxon>Halorutilales</taxon>
        <taxon>Halorutilaceae</taxon>
        <taxon>Halorutilus</taxon>
    </lineage>
</organism>
<evidence type="ECO:0000313" key="1">
    <source>
        <dbReference type="EMBL" id="MCX2818781.1"/>
    </source>
</evidence>
<comment type="caution">
    <text evidence="1">The sequence shown here is derived from an EMBL/GenBank/DDBJ whole genome shotgun (WGS) entry which is preliminary data.</text>
</comment>
<accession>A0A9Q4GJ06</accession>
<sequence>MWSWVFRGKSQMLLVGLMLFVVATATLQLVEYTGKLDEAEKAVPSTGFRYSHETATYANDGVSNGTAVKVRLVFGGSIRYANLSVKVGGETAKTWNGTGYEEVAEGTGSWDAGEALRLSCHGDPCEAIGRNDTVRISRIYSDTEIGLSSHTVGG</sequence>
<protein>
    <submittedName>
        <fullName evidence="1">Uncharacterized protein</fullName>
    </submittedName>
</protein>
<keyword evidence="2" id="KW-1185">Reference proteome</keyword>
<reference evidence="1" key="1">
    <citation type="submission" date="2022-09" db="EMBL/GenBank/DDBJ databases">
        <title>Haloadaptaus new haloarchaeum isolated from saline soil.</title>
        <authorList>
            <person name="Duran-Viseras A."/>
            <person name="Sanchez-Porro C."/>
            <person name="Ventosa A."/>
        </authorList>
    </citation>
    <scope>NUCLEOTIDE SEQUENCE</scope>
    <source>
        <strain evidence="1">F3-133</strain>
    </source>
</reference>
<dbReference type="EMBL" id="RKLV01000004">
    <property type="protein sequence ID" value="MCX2818781.1"/>
    <property type="molecule type" value="Genomic_DNA"/>
</dbReference>
<dbReference type="RefSeq" id="WP_266086621.1">
    <property type="nucleotide sequence ID" value="NZ_RKLV01000004.1"/>
</dbReference>
<gene>
    <name evidence="1" type="ORF">EGH25_05375</name>
</gene>
<evidence type="ECO:0000313" key="2">
    <source>
        <dbReference type="Proteomes" id="UP001149411"/>
    </source>
</evidence>
<dbReference type="AlphaFoldDB" id="A0A9Q4GJ06"/>
<proteinExistence type="predicted"/>
<dbReference type="Proteomes" id="UP001149411">
    <property type="component" value="Unassembled WGS sequence"/>
</dbReference>
<name>A0A9Q4GJ06_9EURY</name>